<keyword evidence="3" id="KW-0804">Transcription</keyword>
<evidence type="ECO:0000256" key="1">
    <source>
        <dbReference type="ARBA" id="ARBA00023015"/>
    </source>
</evidence>
<feature type="domain" description="HTH luxR-type" evidence="4">
    <location>
        <begin position="178"/>
        <end position="243"/>
    </location>
</feature>
<dbReference type="PROSITE" id="PS50043">
    <property type="entry name" value="HTH_LUXR_2"/>
    <property type="match status" value="1"/>
</dbReference>
<proteinExistence type="predicted"/>
<dbReference type="RefSeq" id="WP_217852630.1">
    <property type="nucleotide sequence ID" value="NZ_CP077073.1"/>
</dbReference>
<name>A0ABX8MEH8_9PSED</name>
<dbReference type="Pfam" id="PF03472">
    <property type="entry name" value="Autoind_bind"/>
    <property type="match status" value="1"/>
</dbReference>
<reference evidence="5" key="1">
    <citation type="journal article" date="2021" name="Microorganisms">
        <title>The Ever-Expanding Pseudomonas Genus: Description of 43 New Species and Partition of the Pseudomonas putida Group.</title>
        <authorList>
            <person name="Girard L."/>
            <person name="Lood C."/>
            <person name="Hofte M."/>
            <person name="Vandamme P."/>
            <person name="Rokni-Zadeh H."/>
            <person name="van Noort V."/>
            <person name="Lavigne R."/>
            <person name="De Mot R."/>
        </authorList>
    </citation>
    <scope>NUCLEOTIDE SEQUENCE</scope>
    <source>
        <strain evidence="5">COW39</strain>
    </source>
</reference>
<dbReference type="Proteomes" id="UP001047646">
    <property type="component" value="Chromosome"/>
</dbReference>
<gene>
    <name evidence="5" type="ORF">KSS95_06415</name>
</gene>
<organism evidence="5 6">
    <name type="scientific">Pseudomonas muyukensis</name>
    <dbReference type="NCBI Taxonomy" id="2842357"/>
    <lineage>
        <taxon>Bacteria</taxon>
        <taxon>Pseudomonadati</taxon>
        <taxon>Pseudomonadota</taxon>
        <taxon>Gammaproteobacteria</taxon>
        <taxon>Pseudomonadales</taxon>
        <taxon>Pseudomonadaceae</taxon>
        <taxon>Pseudomonas</taxon>
    </lineage>
</organism>
<dbReference type="EMBL" id="CP077073">
    <property type="protein sequence ID" value="QXH36460.1"/>
    <property type="molecule type" value="Genomic_DNA"/>
</dbReference>
<protein>
    <submittedName>
        <fullName evidence="5">Autoinducer binding domain-containing protein</fullName>
    </submittedName>
</protein>
<dbReference type="PANTHER" id="PTHR44688">
    <property type="entry name" value="DNA-BINDING TRANSCRIPTIONAL ACTIVATOR DEVR_DOSR"/>
    <property type="match status" value="1"/>
</dbReference>
<keyword evidence="2" id="KW-0238">DNA-binding</keyword>
<keyword evidence="1" id="KW-0805">Transcription regulation</keyword>
<evidence type="ECO:0000259" key="4">
    <source>
        <dbReference type="PROSITE" id="PS50043"/>
    </source>
</evidence>
<dbReference type="CDD" id="cd06170">
    <property type="entry name" value="LuxR_C_like"/>
    <property type="match status" value="1"/>
</dbReference>
<dbReference type="Pfam" id="PF00196">
    <property type="entry name" value="GerE"/>
    <property type="match status" value="1"/>
</dbReference>
<dbReference type="SMART" id="SM00421">
    <property type="entry name" value="HTH_LUXR"/>
    <property type="match status" value="1"/>
</dbReference>
<evidence type="ECO:0000313" key="5">
    <source>
        <dbReference type="EMBL" id="QXH36460.1"/>
    </source>
</evidence>
<dbReference type="InterPro" id="IPR000792">
    <property type="entry name" value="Tscrpt_reg_LuxR_C"/>
</dbReference>
<evidence type="ECO:0000313" key="6">
    <source>
        <dbReference type="Proteomes" id="UP001047646"/>
    </source>
</evidence>
<dbReference type="InterPro" id="IPR005143">
    <property type="entry name" value="TF_LuxR_autoind-bd_dom"/>
</dbReference>
<evidence type="ECO:0000256" key="2">
    <source>
        <dbReference type="ARBA" id="ARBA00023125"/>
    </source>
</evidence>
<evidence type="ECO:0000256" key="3">
    <source>
        <dbReference type="ARBA" id="ARBA00023163"/>
    </source>
</evidence>
<dbReference type="PANTHER" id="PTHR44688:SF16">
    <property type="entry name" value="DNA-BINDING TRANSCRIPTIONAL ACTIVATOR DEVR_DOSR"/>
    <property type="match status" value="1"/>
</dbReference>
<keyword evidence="6" id="KW-1185">Reference proteome</keyword>
<accession>A0ABX8MEH8</accession>
<sequence>MSMPEWTPEQFDLVLKQGGPRALIKHAQSLIAGLDCLSVTLRVRAAGHKVHFYHYSSFAPAWDQRYIADKLFDIDPSISKSHHPDSHCHGELPLVWHSRLFDEAMPLCETAAEFGISFCHGWSQSIFDARQNSTVVNVFRSHGPISAKELYEHEAWVLLLGNRLHGALYKHHLPDICSPAPAPSLSPRELEVIRTYDELSSAKRVAKALSMSVSTVNFHMGNVRKKTGAKTSMAAANRLRDHDLLEHSPPPDKGL</sequence>